<dbReference type="InterPro" id="IPR021799">
    <property type="entry name" value="PIN-like_prokaryotic"/>
</dbReference>
<sequence length="161" mass="17277">MHTVVVSDTSPVRCLHHLGLVDVLGELFGSVIVPPAVRQELLQPRPRFRAIDVASYEWASVRAPADVGTVTGLAATFGPGEAEAIVLAAELGAELLIDEAAGRAEAKRRRLRTVGVAGVLVRAKQRGIVPAVVPLVERLRDELGFFVGQAFLNEVRRRAGE</sequence>
<gene>
    <name evidence="1" type="ORF">AVDCRST_MAG64-1006</name>
</gene>
<reference evidence="1" key="1">
    <citation type="submission" date="2020-02" db="EMBL/GenBank/DDBJ databases">
        <authorList>
            <person name="Meier V. D."/>
        </authorList>
    </citation>
    <scope>NUCLEOTIDE SEQUENCE</scope>
    <source>
        <strain evidence="1">AVDCRST_MAG64</strain>
    </source>
</reference>
<organism evidence="1">
    <name type="scientific">uncultured Phycisphaerae bacterium</name>
    <dbReference type="NCBI Taxonomy" id="904963"/>
    <lineage>
        <taxon>Bacteria</taxon>
        <taxon>Pseudomonadati</taxon>
        <taxon>Planctomycetota</taxon>
        <taxon>Phycisphaerae</taxon>
        <taxon>environmental samples</taxon>
    </lineage>
</organism>
<accession>A0A6J4NJS0</accession>
<dbReference type="Pfam" id="PF11848">
    <property type="entry name" value="DUF3368"/>
    <property type="match status" value="1"/>
</dbReference>
<name>A0A6J4NJS0_9BACT</name>
<dbReference type="PANTHER" id="PTHR39550">
    <property type="entry name" value="SLL0658 PROTEIN"/>
    <property type="match status" value="1"/>
</dbReference>
<evidence type="ECO:0008006" key="2">
    <source>
        <dbReference type="Google" id="ProtNLM"/>
    </source>
</evidence>
<proteinExistence type="predicted"/>
<evidence type="ECO:0000313" key="1">
    <source>
        <dbReference type="EMBL" id="CAA9387100.1"/>
    </source>
</evidence>
<dbReference type="AlphaFoldDB" id="A0A6J4NJS0"/>
<dbReference type="PANTHER" id="PTHR39550:SF1">
    <property type="entry name" value="SLL0658 PROTEIN"/>
    <property type="match status" value="1"/>
</dbReference>
<dbReference type="EMBL" id="CADCUQ010000236">
    <property type="protein sequence ID" value="CAA9387100.1"/>
    <property type="molecule type" value="Genomic_DNA"/>
</dbReference>
<protein>
    <recommendedName>
        <fullName evidence="2">DUF3368 domain-containing protein</fullName>
    </recommendedName>
</protein>